<dbReference type="GO" id="GO:0005886">
    <property type="term" value="C:plasma membrane"/>
    <property type="evidence" value="ECO:0007669"/>
    <property type="project" value="UniProtKB-SubCell"/>
</dbReference>
<dbReference type="OrthoDB" id="142704at2"/>
<evidence type="ECO:0000256" key="2">
    <source>
        <dbReference type="ARBA" id="ARBA00022692"/>
    </source>
</evidence>
<feature type="transmembrane region" description="Helical" evidence="5">
    <location>
        <begin position="21"/>
        <end position="41"/>
    </location>
</feature>
<evidence type="ECO:0000313" key="8">
    <source>
        <dbReference type="Proteomes" id="UP000050277"/>
    </source>
</evidence>
<gene>
    <name evidence="7" type="ORF">SE18_17890</name>
</gene>
<reference evidence="7 8" key="1">
    <citation type="submission" date="2015-07" db="EMBL/GenBank/DDBJ databases">
        <title>Whole genome sequence of Herpetosiphon geysericola DSM 7119.</title>
        <authorList>
            <person name="Hemp J."/>
            <person name="Ward L.M."/>
            <person name="Pace L.A."/>
            <person name="Fischer W.W."/>
        </authorList>
    </citation>
    <scope>NUCLEOTIDE SEQUENCE [LARGE SCALE GENOMIC DNA]</scope>
    <source>
        <strain evidence="7 8">DSM 7119</strain>
    </source>
</reference>
<dbReference type="SUPFAM" id="SSF103473">
    <property type="entry name" value="MFS general substrate transporter"/>
    <property type="match status" value="1"/>
</dbReference>
<evidence type="ECO:0000313" key="7">
    <source>
        <dbReference type="EMBL" id="KPL85493.1"/>
    </source>
</evidence>
<evidence type="ECO:0000256" key="5">
    <source>
        <dbReference type="SAM" id="Phobius"/>
    </source>
</evidence>
<keyword evidence="8" id="KW-1185">Reference proteome</keyword>
<dbReference type="AlphaFoldDB" id="A0A0P6Y0R7"/>
<dbReference type="EMBL" id="LGKP01000025">
    <property type="protein sequence ID" value="KPL85493.1"/>
    <property type="molecule type" value="Genomic_DNA"/>
</dbReference>
<feature type="transmembrane region" description="Helical" evidence="5">
    <location>
        <begin position="269"/>
        <end position="287"/>
    </location>
</feature>
<evidence type="ECO:0000259" key="6">
    <source>
        <dbReference type="PROSITE" id="PS50850"/>
    </source>
</evidence>
<comment type="caution">
    <text evidence="7">The sequence shown here is derived from an EMBL/GenBank/DDBJ whole genome shotgun (WGS) entry which is preliminary data.</text>
</comment>
<proteinExistence type="predicted"/>
<keyword evidence="3 5" id="KW-1133">Transmembrane helix</keyword>
<feature type="domain" description="Major facilitator superfamily (MFS) profile" evidence="6">
    <location>
        <begin position="233"/>
        <end position="428"/>
    </location>
</feature>
<dbReference type="Gene3D" id="1.20.1250.20">
    <property type="entry name" value="MFS general substrate transporter like domains"/>
    <property type="match status" value="1"/>
</dbReference>
<dbReference type="PATRIC" id="fig|70996.4.peg.455"/>
<feature type="transmembrane region" description="Helical" evidence="5">
    <location>
        <begin position="236"/>
        <end position="257"/>
    </location>
</feature>
<comment type="subcellular location">
    <subcellularLocation>
        <location evidence="1">Cell membrane</location>
        <topology evidence="1">Multi-pass membrane protein</topology>
    </subcellularLocation>
</comment>
<feature type="transmembrane region" description="Helical" evidence="5">
    <location>
        <begin position="179"/>
        <end position="200"/>
    </location>
</feature>
<dbReference type="STRING" id="70996.SE18_17890"/>
<feature type="transmembrane region" description="Helical" evidence="5">
    <location>
        <begin position="146"/>
        <end position="173"/>
    </location>
</feature>
<dbReference type="GO" id="GO:0022857">
    <property type="term" value="F:transmembrane transporter activity"/>
    <property type="evidence" value="ECO:0007669"/>
    <property type="project" value="InterPro"/>
</dbReference>
<dbReference type="Proteomes" id="UP000050277">
    <property type="component" value="Unassembled WGS sequence"/>
</dbReference>
<feature type="transmembrane region" description="Helical" evidence="5">
    <location>
        <begin position="357"/>
        <end position="379"/>
    </location>
</feature>
<organism evidence="7 8">
    <name type="scientific">Herpetosiphon geysericola</name>
    <dbReference type="NCBI Taxonomy" id="70996"/>
    <lineage>
        <taxon>Bacteria</taxon>
        <taxon>Bacillati</taxon>
        <taxon>Chloroflexota</taxon>
        <taxon>Chloroflexia</taxon>
        <taxon>Herpetosiphonales</taxon>
        <taxon>Herpetosiphonaceae</taxon>
        <taxon>Herpetosiphon</taxon>
    </lineage>
</organism>
<feature type="transmembrane region" description="Helical" evidence="5">
    <location>
        <begin position="111"/>
        <end position="134"/>
    </location>
</feature>
<dbReference type="PROSITE" id="PS50850">
    <property type="entry name" value="MFS"/>
    <property type="match status" value="1"/>
</dbReference>
<dbReference type="InterPro" id="IPR020846">
    <property type="entry name" value="MFS_dom"/>
</dbReference>
<feature type="transmembrane region" description="Helical" evidence="5">
    <location>
        <begin position="299"/>
        <end position="316"/>
    </location>
</feature>
<accession>A0A0P6Y0R7</accession>
<dbReference type="Gene3D" id="1.20.1720.10">
    <property type="entry name" value="Multidrug resistance protein D"/>
    <property type="match status" value="1"/>
</dbReference>
<feature type="transmembrane region" description="Helical" evidence="5">
    <location>
        <begin position="47"/>
        <end position="70"/>
    </location>
</feature>
<dbReference type="RefSeq" id="WP_054535816.1">
    <property type="nucleotide sequence ID" value="NZ_LGKP01000025.1"/>
</dbReference>
<evidence type="ECO:0000256" key="3">
    <source>
        <dbReference type="ARBA" id="ARBA00022989"/>
    </source>
</evidence>
<dbReference type="PANTHER" id="PTHR23526">
    <property type="entry name" value="INTEGRAL MEMBRANE TRANSPORT PROTEIN-RELATED"/>
    <property type="match status" value="1"/>
</dbReference>
<feature type="transmembrane region" description="Helical" evidence="5">
    <location>
        <begin position="82"/>
        <end position="105"/>
    </location>
</feature>
<keyword evidence="4 5" id="KW-0472">Membrane</keyword>
<evidence type="ECO:0000256" key="4">
    <source>
        <dbReference type="ARBA" id="ARBA00023136"/>
    </source>
</evidence>
<dbReference type="Pfam" id="PF07690">
    <property type="entry name" value="MFS_1"/>
    <property type="match status" value="1"/>
</dbReference>
<feature type="transmembrane region" description="Helical" evidence="5">
    <location>
        <begin position="385"/>
        <end position="403"/>
    </location>
</feature>
<name>A0A0P6Y0R7_9CHLR</name>
<feature type="transmembrane region" description="Helical" evidence="5">
    <location>
        <begin position="322"/>
        <end position="345"/>
    </location>
</feature>
<dbReference type="PANTHER" id="PTHR23526:SF1">
    <property type="entry name" value="MAJOR FACILITATOR SUPERFAMILY MFS_1"/>
    <property type="match status" value="1"/>
</dbReference>
<dbReference type="InterPro" id="IPR036259">
    <property type="entry name" value="MFS_trans_sf"/>
</dbReference>
<sequence length="428" mass="46517">MEQQEIDAHLRHNVVVNVADGAFFGAATGIASFVTVIPLFMHTLTDSALLLGLVLAIRSVGWQLPQLLTARRVASLRRYKPMVLLMTINERLPFFGLGLIAWFAADLGRELALWLAYSLLIWQGLGGGLTATAWQTMIGKIMPPRWRGTFFGVQSAAANLLASIGAVGSGIILDKLPSPFDFALCFGISGIAMVISWSFLATTKEPSREPEHTHGSQRDFWASIATILKRDHNFRWFLAARIISQLGLMATAFFTVYAVKRFELDDQTAGIMTAIYLITQTIANPIMGWLGDRIGYRRVMEVGALLALAAGLSAWLAPALGWFYLIFALAGMANVALWTITMSMTLEFGSLAERPSYIGLANTLVAPATLVAPLIGGWLADTAGYSYTFALAAAGGLLTWLILRFAVRDPQTVTYSEAHAEPQVVVAS</sequence>
<evidence type="ECO:0000256" key="1">
    <source>
        <dbReference type="ARBA" id="ARBA00004651"/>
    </source>
</evidence>
<dbReference type="InterPro" id="IPR052528">
    <property type="entry name" value="Sugar_transport-like"/>
</dbReference>
<keyword evidence="2 5" id="KW-0812">Transmembrane</keyword>
<protein>
    <recommendedName>
        <fullName evidence="6">Major facilitator superfamily (MFS) profile domain-containing protein</fullName>
    </recommendedName>
</protein>
<dbReference type="InterPro" id="IPR011701">
    <property type="entry name" value="MFS"/>
</dbReference>